<feature type="compositionally biased region" description="Basic and acidic residues" evidence="2">
    <location>
        <begin position="765"/>
        <end position="778"/>
    </location>
</feature>
<keyword evidence="3" id="KW-1133">Transmembrane helix</keyword>
<dbReference type="InterPro" id="IPR013937">
    <property type="entry name" value="Sorting_nexin_C"/>
</dbReference>
<protein>
    <submittedName>
        <fullName evidence="7">Uncharacterized protein</fullName>
    </submittedName>
</protein>
<organism evidence="7 8">
    <name type="scientific">Gomphillus americanus</name>
    <dbReference type="NCBI Taxonomy" id="1940652"/>
    <lineage>
        <taxon>Eukaryota</taxon>
        <taxon>Fungi</taxon>
        <taxon>Dikarya</taxon>
        <taxon>Ascomycota</taxon>
        <taxon>Pezizomycotina</taxon>
        <taxon>Lecanoromycetes</taxon>
        <taxon>OSLEUM clade</taxon>
        <taxon>Ostropomycetidae</taxon>
        <taxon>Ostropales</taxon>
        <taxon>Graphidaceae</taxon>
        <taxon>Gomphilloideae</taxon>
        <taxon>Gomphillus</taxon>
    </lineage>
</organism>
<dbReference type="GO" id="GO:0035091">
    <property type="term" value="F:phosphatidylinositol binding"/>
    <property type="evidence" value="ECO:0007669"/>
    <property type="project" value="InterPro"/>
</dbReference>
<dbReference type="Pfam" id="PF08628">
    <property type="entry name" value="Nexin_C"/>
    <property type="match status" value="1"/>
</dbReference>
<dbReference type="Gene3D" id="3.30.1520.10">
    <property type="entry name" value="Phox-like domain"/>
    <property type="match status" value="1"/>
</dbReference>
<dbReference type="Pfam" id="PF00787">
    <property type="entry name" value="PX"/>
    <property type="match status" value="1"/>
</dbReference>
<dbReference type="EMBL" id="CAJPDQ010000035">
    <property type="protein sequence ID" value="CAF9930315.1"/>
    <property type="molecule type" value="Genomic_DNA"/>
</dbReference>
<proteinExistence type="inferred from homology"/>
<keyword evidence="3" id="KW-0812">Transmembrane</keyword>
<dbReference type="SMART" id="SM00313">
    <property type="entry name" value="PXA"/>
    <property type="match status" value="1"/>
</dbReference>
<comment type="caution">
    <text evidence="7">The sequence shown here is derived from an EMBL/GenBank/DDBJ whole genome shotgun (WGS) entry which is preliminary data.</text>
</comment>
<gene>
    <name evidence="7" type="ORF">GOMPHAMPRED_005619</name>
</gene>
<dbReference type="SMART" id="SM00312">
    <property type="entry name" value="PX"/>
    <property type="match status" value="1"/>
</dbReference>
<dbReference type="Pfam" id="PF02194">
    <property type="entry name" value="PXA"/>
    <property type="match status" value="1"/>
</dbReference>
<sequence>MHLTRWELSAAGVVLFIAWGFLTQWLPLLRFLGYAFVAGSICTFLGLLATVLLSVSSLHAAIPAEKSQERAAFASPTQWKEDTAWLRESVRYHRKPILPSSFMVSESIDELLDWMLRDFVASWYGNISSSPKFINEIDSILRDVMIKFRQRIESTDIVEAAVLRFVPIITAHIKDFNEAEQSVRGKKLNRNVTESEELDLAIAAKYRDGHLHPAASLAFTDASATQANYLRKTVAKLLPILVPENIIQSKAAAVLVREIVACAVLATALRILAEPDTWNQILEGYGRTMLQDRKTVRKLRAALDEHASSSVGNSKQVAFPKLAPEDDERKFERFIRAIKQCNNLSDARRFRNEVASQLAREAMKEGQNSNYIRRLETGKRVLDQRIGMLSAAGGPLKPRVPSSENHSAARTAKANSSTIEILKDPSGLSYFMEYMDRQHLMSLVQFWLVVDGFRNPLENDHYEDSESSDLPKTWTVSDRLDIAQISEAYLSRRELKVSVNSQETVKDFLKSGKNAIMSQYLKARAVILKAQKMVQEEFEERHLPGFRKSDLFYKYLTSEDISSQPRRLTKPHRKHPEHSFSEAVIKRAQIPPVVISRVNSATAELKRSPASTSDLKSSLFHLEFGQHQNGRRSLDINSSTPLFDDDIEPEKLEPNRHSIDISSASMEVDQEHVVEAVEAALNTIMTNEPVKSDLTASQMSFDDAEPDTMVKNLTHQPLEFGKHKRVSDVKKEKPNLTSLGLVNEPSRLGVFGDGNLFGDEKEFLEDEHGNSDGVPSDKEQEDEIHEAEPGDLGLVEAISALTTDIDKLISQETIVDTLTRKAELTNNIAELRILGKSKSSLQREIRRKELQRQQYMVQESDNNLFGRAMIDIASIMVGKEDDGQEFALYVISVKREAGENMPAATWAVARRYSEFHRLHQRLRSLYPTIRNLEFPRRRLVMKLQNDFLEKRRASLEQYLRALLRLPAVCRSRDLRAFLSQRPILTKDEIQGDNDRADIVSRIYNSVTDGMDEFLGNIPVLDQLSVAGQNLISAATSQYYANSASSITTALPELDGVHAQEARTELEAFDNQVLEPLVKPISEIFLEVFELNRSQNWLRGRAVVVVLHQLLGGTVERKVRETTKALFSDESLLRYLAIAKDMMWPGGVLQRERKPRTELEKRTSRKEASVLLAALIPELAGSIVGRANSQAAARRLFATFNNSRLNVHLVFKLLDEAIAVLFPEANEKAK</sequence>
<feature type="region of interest" description="Disordered" evidence="2">
    <location>
        <begin position="765"/>
        <end position="785"/>
    </location>
</feature>
<evidence type="ECO:0000256" key="3">
    <source>
        <dbReference type="SAM" id="Phobius"/>
    </source>
</evidence>
<dbReference type="PROSITE" id="PS50132">
    <property type="entry name" value="RGS"/>
    <property type="match status" value="1"/>
</dbReference>
<dbReference type="SMART" id="SM00315">
    <property type="entry name" value="RGS"/>
    <property type="match status" value="1"/>
</dbReference>
<evidence type="ECO:0000256" key="1">
    <source>
        <dbReference type="ARBA" id="ARBA00010883"/>
    </source>
</evidence>
<feature type="region of interest" description="Disordered" evidence="2">
    <location>
        <begin position="392"/>
        <end position="412"/>
    </location>
</feature>
<dbReference type="SUPFAM" id="SSF64268">
    <property type="entry name" value="PX domain"/>
    <property type="match status" value="1"/>
</dbReference>
<evidence type="ECO:0000259" key="4">
    <source>
        <dbReference type="PROSITE" id="PS50132"/>
    </source>
</evidence>
<dbReference type="InterPro" id="IPR036871">
    <property type="entry name" value="PX_dom_sf"/>
</dbReference>
<dbReference type="PROSITE" id="PS51207">
    <property type="entry name" value="PXA"/>
    <property type="match status" value="1"/>
</dbReference>
<feature type="domain" description="PX" evidence="5">
    <location>
        <begin position="867"/>
        <end position="985"/>
    </location>
</feature>
<evidence type="ECO:0000313" key="8">
    <source>
        <dbReference type="Proteomes" id="UP000664169"/>
    </source>
</evidence>
<dbReference type="AlphaFoldDB" id="A0A8H3FUL7"/>
<dbReference type="InterPro" id="IPR016137">
    <property type="entry name" value="RGS"/>
</dbReference>
<evidence type="ECO:0000256" key="2">
    <source>
        <dbReference type="SAM" id="MobiDB-lite"/>
    </source>
</evidence>
<name>A0A8H3FUL7_9LECA</name>
<feature type="domain" description="PXA" evidence="6">
    <location>
        <begin position="101"/>
        <end position="290"/>
    </location>
</feature>
<dbReference type="InterPro" id="IPR044926">
    <property type="entry name" value="RGS_subdomain_2"/>
</dbReference>
<comment type="similarity">
    <text evidence="1">Belongs to the sorting nexin family.</text>
</comment>
<dbReference type="Pfam" id="PF00615">
    <property type="entry name" value="RGS"/>
    <property type="match status" value="1"/>
</dbReference>
<feature type="domain" description="RGS" evidence="4">
    <location>
        <begin position="417"/>
        <end position="556"/>
    </location>
</feature>
<dbReference type="InterPro" id="IPR003114">
    <property type="entry name" value="Phox_assoc"/>
</dbReference>
<feature type="transmembrane region" description="Helical" evidence="3">
    <location>
        <begin position="34"/>
        <end position="55"/>
    </location>
</feature>
<dbReference type="CDD" id="cd06876">
    <property type="entry name" value="PX_MDM1p"/>
    <property type="match status" value="1"/>
</dbReference>
<keyword evidence="8" id="KW-1185">Reference proteome</keyword>
<dbReference type="Proteomes" id="UP000664169">
    <property type="component" value="Unassembled WGS sequence"/>
</dbReference>
<evidence type="ECO:0000313" key="7">
    <source>
        <dbReference type="EMBL" id="CAF9930315.1"/>
    </source>
</evidence>
<dbReference type="PANTHER" id="PTHR22775:SF3">
    <property type="entry name" value="SORTING NEXIN-13"/>
    <property type="match status" value="1"/>
</dbReference>
<dbReference type="Gene3D" id="1.10.167.10">
    <property type="entry name" value="Regulator of G-protein Signalling 4, domain 2"/>
    <property type="match status" value="1"/>
</dbReference>
<feature type="compositionally biased region" description="Polar residues" evidence="2">
    <location>
        <begin position="402"/>
        <end position="412"/>
    </location>
</feature>
<evidence type="ECO:0000259" key="5">
    <source>
        <dbReference type="PROSITE" id="PS50195"/>
    </source>
</evidence>
<dbReference type="InterPro" id="IPR036305">
    <property type="entry name" value="RGS_sf"/>
</dbReference>
<dbReference type="OrthoDB" id="120967at2759"/>
<dbReference type="SUPFAM" id="SSF48097">
    <property type="entry name" value="Regulator of G-protein signaling, RGS"/>
    <property type="match status" value="1"/>
</dbReference>
<dbReference type="PROSITE" id="PS50195">
    <property type="entry name" value="PX"/>
    <property type="match status" value="1"/>
</dbReference>
<accession>A0A8H3FUL7</accession>
<reference evidence="7" key="1">
    <citation type="submission" date="2021-03" db="EMBL/GenBank/DDBJ databases">
        <authorList>
            <person name="Tagirdzhanova G."/>
        </authorList>
    </citation>
    <scope>NUCLEOTIDE SEQUENCE</scope>
</reference>
<dbReference type="InterPro" id="IPR001683">
    <property type="entry name" value="PX_dom"/>
</dbReference>
<evidence type="ECO:0000259" key="6">
    <source>
        <dbReference type="PROSITE" id="PS51207"/>
    </source>
</evidence>
<feature type="transmembrane region" description="Helical" evidence="3">
    <location>
        <begin position="6"/>
        <end position="22"/>
    </location>
</feature>
<keyword evidence="3" id="KW-0472">Membrane</keyword>
<dbReference type="PANTHER" id="PTHR22775">
    <property type="entry name" value="SORTING NEXIN"/>
    <property type="match status" value="1"/>
</dbReference>